<accession>A0ACB7ESU8</accession>
<name>A0ACB7ESU8_NIBAL</name>
<evidence type="ECO:0000313" key="2">
    <source>
        <dbReference type="Proteomes" id="UP000805704"/>
    </source>
</evidence>
<evidence type="ECO:0000313" key="1">
    <source>
        <dbReference type="EMBL" id="KAG8005111.1"/>
    </source>
</evidence>
<reference evidence="1" key="1">
    <citation type="submission" date="2020-04" db="EMBL/GenBank/DDBJ databases">
        <title>A chromosome-scale assembly and high-density genetic map of the yellow drum (Nibea albiflora) genome.</title>
        <authorList>
            <person name="Xu D."/>
            <person name="Zhang W."/>
            <person name="Chen R."/>
            <person name="Tan P."/>
            <person name="Wang L."/>
            <person name="Song H."/>
            <person name="Tian L."/>
            <person name="Zhu Q."/>
            <person name="Wang B."/>
        </authorList>
    </citation>
    <scope>NUCLEOTIDE SEQUENCE</scope>
    <source>
        <strain evidence="1">ZJHYS-2018</strain>
    </source>
</reference>
<sequence length="470" mass="51922">MFSKATAKFVRQIDQEGSLIHVSRINDSDKLVPMALVVKRNPIWFWQKPKYQPTVFTLSDLLQGDEVLTPGVSEKYYLDYKGKYGDIFSGKLDAEAGHLGVMLEGRGSSMLQSCFGKLKKEELDVKKLLNDSSGRQVDMQHPLVQQLKKQAEVLAVVNERILTTDSCTVTQTKKEQCAFKGMLGIVGVLGNTVKVCVKDSNNIEMDSDVSLEIPSKTVIAYSILELEIKKNGHYEICLQPGTTGGIESDSIEMPWPCHDPLEEVDGKYNGDVVPEKGRLGALQNGSPQLDLSPLADLPDSTRSALFKNLLKTLKDRPTLSYLQCVLQDLCCVETPEVAKLDQLKLDSPAENGQSWYPPCSPKSFSPVALPDGTLGLLSKSCPDFLEAFHMLTCKLKESSEPLSIECPPFLLQDNQAFQLAEQLLGSIDVTLRRDADRLRMETGSNGGDHLLVLCLGIHGLSLLCKGLKWY</sequence>
<dbReference type="Proteomes" id="UP000805704">
    <property type="component" value="Chromosome 23"/>
</dbReference>
<proteinExistence type="predicted"/>
<comment type="caution">
    <text evidence="1">The sequence shown here is derived from an EMBL/GenBank/DDBJ whole genome shotgun (WGS) entry which is preliminary data.</text>
</comment>
<keyword evidence="2" id="KW-1185">Reference proteome</keyword>
<protein>
    <submittedName>
        <fullName evidence="1">Non-syndromic hearing impairment protein 5-like protein</fullName>
    </submittedName>
</protein>
<gene>
    <name evidence="1" type="primary">DFNA5</name>
    <name evidence="1" type="ORF">GBF38_011016</name>
</gene>
<organism evidence="1 2">
    <name type="scientific">Nibea albiflora</name>
    <name type="common">Yellow drum</name>
    <name type="synonym">Corvina albiflora</name>
    <dbReference type="NCBI Taxonomy" id="240163"/>
    <lineage>
        <taxon>Eukaryota</taxon>
        <taxon>Metazoa</taxon>
        <taxon>Chordata</taxon>
        <taxon>Craniata</taxon>
        <taxon>Vertebrata</taxon>
        <taxon>Euteleostomi</taxon>
        <taxon>Actinopterygii</taxon>
        <taxon>Neopterygii</taxon>
        <taxon>Teleostei</taxon>
        <taxon>Neoteleostei</taxon>
        <taxon>Acanthomorphata</taxon>
        <taxon>Eupercaria</taxon>
        <taxon>Sciaenidae</taxon>
        <taxon>Nibea</taxon>
    </lineage>
</organism>
<dbReference type="EMBL" id="CM024811">
    <property type="protein sequence ID" value="KAG8005111.1"/>
    <property type="molecule type" value="Genomic_DNA"/>
</dbReference>